<name>A0A482TFL9_HALHI</name>
<reference evidence="2 3" key="1">
    <citation type="submission" date="2018-12" db="EMBL/GenBank/DDBJ databases">
        <title>Draft genome sequence of Haloarcula hispinica strain 18.1, an halophilic archaeon isolated from Chott El Jerid of Southern Tunisia.</title>
        <authorList>
            <person name="Najjari A."/>
            <person name="Ben Dhia O."/>
            <person name="Ferjani R."/>
            <person name="Mahjoubi M."/>
            <person name="Sghaier H."/>
            <person name="Elshahed M."/>
            <person name="Ouzari H.I."/>
            <person name="Cherid A."/>
            <person name="Youssef N."/>
        </authorList>
    </citation>
    <scope>NUCLEOTIDE SEQUENCE [LARGE SCALE GENOMIC DNA]</scope>
    <source>
        <strain evidence="2 3">18.1</strain>
    </source>
</reference>
<proteinExistence type="predicted"/>
<evidence type="ECO:0000256" key="1">
    <source>
        <dbReference type="SAM" id="Phobius"/>
    </source>
</evidence>
<comment type="caution">
    <text evidence="2">The sequence shown here is derived from an EMBL/GenBank/DDBJ whole genome shotgun (WGS) entry which is preliminary data.</text>
</comment>
<evidence type="ECO:0000313" key="3">
    <source>
        <dbReference type="Proteomes" id="UP000293535"/>
    </source>
</evidence>
<dbReference type="GeneID" id="301690146"/>
<accession>A0A482TFL9</accession>
<keyword evidence="1" id="KW-0812">Transmembrane</keyword>
<feature type="transmembrane region" description="Helical" evidence="1">
    <location>
        <begin position="12"/>
        <end position="40"/>
    </location>
</feature>
<gene>
    <name evidence="2" type="ORF">ELS20_00285</name>
</gene>
<evidence type="ECO:0000313" key="2">
    <source>
        <dbReference type="EMBL" id="RYJ15542.1"/>
    </source>
</evidence>
<dbReference type="Proteomes" id="UP000293535">
    <property type="component" value="Unassembled WGS sequence"/>
</dbReference>
<dbReference type="EMBL" id="RZIG01000001">
    <property type="protein sequence ID" value="RYJ15542.1"/>
    <property type="molecule type" value="Genomic_DNA"/>
</dbReference>
<dbReference type="AlphaFoldDB" id="A0A482TFL9"/>
<sequence>MPRDTLVSWKTFALFLLFPPLAIIAIVLFPLTLLVLFWLYNRGKTQAVRERTTSEPGSSVDN</sequence>
<keyword evidence="1" id="KW-1133">Transmembrane helix</keyword>
<dbReference type="RefSeq" id="WP_050036596.1">
    <property type="nucleotide sequence ID" value="NZ_CABITY010000007.1"/>
</dbReference>
<keyword evidence="1" id="KW-0472">Membrane</keyword>
<protein>
    <submittedName>
        <fullName evidence="2">Uncharacterized protein</fullName>
    </submittedName>
</protein>
<organism evidence="2 3">
    <name type="scientific">Haloarcula hispanica</name>
    <dbReference type="NCBI Taxonomy" id="51589"/>
    <lineage>
        <taxon>Archaea</taxon>
        <taxon>Methanobacteriati</taxon>
        <taxon>Methanobacteriota</taxon>
        <taxon>Stenosarchaea group</taxon>
        <taxon>Halobacteria</taxon>
        <taxon>Halobacteriales</taxon>
        <taxon>Haloarculaceae</taxon>
        <taxon>Haloarcula</taxon>
    </lineage>
</organism>